<dbReference type="Gene3D" id="3.40.50.300">
    <property type="entry name" value="P-loop containing nucleotide triphosphate hydrolases"/>
    <property type="match status" value="1"/>
</dbReference>
<gene>
    <name evidence="1" type="ORF">B1A_00098</name>
</gene>
<dbReference type="AlphaFoldDB" id="T1C6W4"/>
<keyword evidence="1" id="KW-0067">ATP-binding</keyword>
<keyword evidence="1" id="KW-0347">Helicase</keyword>
<evidence type="ECO:0000313" key="1">
    <source>
        <dbReference type="EMBL" id="EQD81181.1"/>
    </source>
</evidence>
<accession>T1C6W4</accession>
<reference evidence="1" key="1">
    <citation type="submission" date="2013-08" db="EMBL/GenBank/DDBJ databases">
        <authorList>
            <person name="Mendez C."/>
            <person name="Richter M."/>
            <person name="Ferrer M."/>
            <person name="Sanchez J."/>
        </authorList>
    </citation>
    <scope>NUCLEOTIDE SEQUENCE</scope>
</reference>
<organism evidence="1">
    <name type="scientific">mine drainage metagenome</name>
    <dbReference type="NCBI Taxonomy" id="410659"/>
    <lineage>
        <taxon>unclassified sequences</taxon>
        <taxon>metagenomes</taxon>
        <taxon>ecological metagenomes</taxon>
    </lineage>
</organism>
<protein>
    <submittedName>
        <fullName evidence="1">DNA helicase</fullName>
    </submittedName>
</protein>
<dbReference type="SUPFAM" id="SSF52540">
    <property type="entry name" value="P-loop containing nucleoside triphosphate hydrolases"/>
    <property type="match status" value="1"/>
</dbReference>
<dbReference type="InterPro" id="IPR027417">
    <property type="entry name" value="P-loop_NTPase"/>
</dbReference>
<proteinExistence type="predicted"/>
<keyword evidence="1" id="KW-0378">Hydrolase</keyword>
<sequence>SILRARRVAVAGDKQQLPPTTFFADGSNEDEDADESLMSEGFESLLDQMSSFLPTQMLEWHYRSLDEKLIAFSNHHIYNDRLVTFPGPGGRVPPVSHVLVPNVLGEDGQEESATPEVRRVVELVLQHAKDHPDESLGVIAMGIKHANKVEAALDQALKV</sequence>
<feature type="non-terminal residue" evidence="1">
    <location>
        <position position="1"/>
    </location>
</feature>
<dbReference type="EMBL" id="AUZX01000075">
    <property type="protein sequence ID" value="EQD81181.1"/>
    <property type="molecule type" value="Genomic_DNA"/>
</dbReference>
<feature type="non-terminal residue" evidence="1">
    <location>
        <position position="159"/>
    </location>
</feature>
<keyword evidence="1" id="KW-0547">Nucleotide-binding</keyword>
<comment type="caution">
    <text evidence="1">The sequence shown here is derived from an EMBL/GenBank/DDBJ whole genome shotgun (WGS) entry which is preliminary data.</text>
</comment>
<reference evidence="1" key="2">
    <citation type="journal article" date="2014" name="ISME J.">
        <title>Microbial stratification in low pH oxic and suboxic macroscopic growths along an acid mine drainage.</title>
        <authorList>
            <person name="Mendez-Garcia C."/>
            <person name="Mesa V."/>
            <person name="Sprenger R.R."/>
            <person name="Richter M."/>
            <person name="Diez M.S."/>
            <person name="Solano J."/>
            <person name="Bargiela R."/>
            <person name="Golyshina O.V."/>
            <person name="Manteca A."/>
            <person name="Ramos J.L."/>
            <person name="Gallego J.R."/>
            <person name="Llorente I."/>
            <person name="Martins Dos Santos V.A."/>
            <person name="Jensen O.N."/>
            <person name="Pelaez A.I."/>
            <person name="Sanchez J."/>
            <person name="Ferrer M."/>
        </authorList>
    </citation>
    <scope>NUCLEOTIDE SEQUENCE</scope>
</reference>
<name>T1C6W4_9ZZZZ</name>
<dbReference type="GO" id="GO:0004386">
    <property type="term" value="F:helicase activity"/>
    <property type="evidence" value="ECO:0007669"/>
    <property type="project" value="UniProtKB-KW"/>
</dbReference>